<dbReference type="AlphaFoldDB" id="A0A645GP79"/>
<evidence type="ECO:0000259" key="1">
    <source>
        <dbReference type="Pfam" id="PF13333"/>
    </source>
</evidence>
<dbReference type="GO" id="GO:0015074">
    <property type="term" value="P:DNA integration"/>
    <property type="evidence" value="ECO:0007669"/>
    <property type="project" value="InterPro"/>
</dbReference>
<feature type="domain" description="Integrase catalytic" evidence="1">
    <location>
        <begin position="2"/>
        <end position="34"/>
    </location>
</feature>
<accession>A0A645GP79</accession>
<dbReference type="EMBL" id="VSSQ01075040">
    <property type="protein sequence ID" value="MPN25754.1"/>
    <property type="molecule type" value="Genomic_DNA"/>
</dbReference>
<proteinExistence type="predicted"/>
<comment type="caution">
    <text evidence="2">The sequence shown here is derived from an EMBL/GenBank/DDBJ whole genome shotgun (WGS) entry which is preliminary data.</text>
</comment>
<dbReference type="Pfam" id="PF13333">
    <property type="entry name" value="rve_2"/>
    <property type="match status" value="1"/>
</dbReference>
<name>A0A645GP79_9ZZZZ</name>
<protein>
    <recommendedName>
        <fullName evidence="1">Integrase catalytic domain-containing protein</fullName>
    </recommendedName>
</protein>
<reference evidence="2" key="1">
    <citation type="submission" date="2019-08" db="EMBL/GenBank/DDBJ databases">
        <authorList>
            <person name="Kucharzyk K."/>
            <person name="Murdoch R.W."/>
            <person name="Higgins S."/>
            <person name="Loffler F."/>
        </authorList>
    </citation>
    <scope>NUCLEOTIDE SEQUENCE</scope>
</reference>
<organism evidence="2">
    <name type="scientific">bioreactor metagenome</name>
    <dbReference type="NCBI Taxonomy" id="1076179"/>
    <lineage>
        <taxon>unclassified sequences</taxon>
        <taxon>metagenomes</taxon>
        <taxon>ecological metagenomes</taxon>
    </lineage>
</organism>
<evidence type="ECO:0000313" key="2">
    <source>
        <dbReference type="EMBL" id="MPN25754.1"/>
    </source>
</evidence>
<gene>
    <name evidence="2" type="ORF">SDC9_173169</name>
</gene>
<sequence length="43" mass="5038">MKAELLCAEKFETSKDLIKALKQYSNYYNNERIKKQVNGKSLV</sequence>
<dbReference type="InterPro" id="IPR001584">
    <property type="entry name" value="Integrase_cat-core"/>
</dbReference>